<evidence type="ECO:0000256" key="11">
    <source>
        <dbReference type="PIRNR" id="PIRNR036365"/>
    </source>
</evidence>
<evidence type="ECO:0000313" key="17">
    <source>
        <dbReference type="Proteomes" id="UP000035682"/>
    </source>
</evidence>
<sequence>MIIKSIIIFYIFLFVFTTSTPLYDYYTSLKEENDLTLTKELTEFLETVIQRLEEKFNLGVTKQPKKSNKHIENETKKDPIEKIEESGYFGGDIVLTENQADSVFEQVSRVADKNNISISDLPFVEKRKRRKRKIKDDRLLKWGAQIPYFIDQGVTGFVVDIALKLMQEETCLNFTKITEKPNLKEGLRYYVGKGCHSHLGRIYEFTAQDVSIGPGCATLGTVQHETMHALGCEHEQSRADRDKYLKLFLENVVKGREHNFLKIELTDYFTYETSYDYGSTMQYHTKAFSSNDKFTMLPALPFYGSTLGMDEGMSFLDAKLLNLHYCKNMCPNTIKCKRGGYQNPKNCNVCKCIEGFEGPTCNDLPKRKEECGKIVRYNITDEMTRIKVLGKKDCVYHLRAPKGSRIKIKLAFLTYNPQKKNTCQKVNALEIKYLKDKTQTGAFFCDTQEGLTLETEDHYALVFHRSLQDSNAVEFAATILKPK</sequence>
<keyword evidence="14" id="KW-0812">Transmembrane</keyword>
<feature type="transmembrane region" description="Helical" evidence="14">
    <location>
        <begin position="7"/>
        <end position="26"/>
    </location>
</feature>
<evidence type="ECO:0000256" key="5">
    <source>
        <dbReference type="ARBA" id="ARBA00022729"/>
    </source>
</evidence>
<gene>
    <name evidence="16 18 19" type="ORF">SRAE_X000201100</name>
</gene>
<feature type="binding site" evidence="12">
    <location>
        <position position="228"/>
    </location>
    <ligand>
        <name>Zn(2+)</name>
        <dbReference type="ChEBI" id="CHEBI:29105"/>
        <note>catalytic</note>
    </ligand>
</feature>
<evidence type="ECO:0000256" key="10">
    <source>
        <dbReference type="ARBA" id="ARBA00023180"/>
    </source>
</evidence>
<dbReference type="Gene3D" id="3.40.390.10">
    <property type="entry name" value="Collagenase (Catalytic Domain)"/>
    <property type="match status" value="1"/>
</dbReference>
<keyword evidence="2 11" id="KW-0964">Secreted</keyword>
<feature type="active site" evidence="12">
    <location>
        <position position="225"/>
    </location>
</feature>
<comment type="subcellular location">
    <subcellularLocation>
        <location evidence="1 11">Secreted</location>
    </subcellularLocation>
</comment>
<dbReference type="InterPro" id="IPR017050">
    <property type="entry name" value="Metallopeptidase_nem"/>
</dbReference>
<keyword evidence="17" id="KW-1185">Reference proteome</keyword>
<evidence type="ECO:0000259" key="15">
    <source>
        <dbReference type="PROSITE" id="PS51864"/>
    </source>
</evidence>
<dbReference type="CTD" id="36385083"/>
<evidence type="ECO:0000256" key="8">
    <source>
        <dbReference type="ARBA" id="ARBA00023049"/>
    </source>
</evidence>
<dbReference type="SUPFAM" id="SSF55486">
    <property type="entry name" value="Metalloproteases ('zincins'), catalytic domain"/>
    <property type="match status" value="1"/>
</dbReference>
<evidence type="ECO:0000256" key="13">
    <source>
        <dbReference type="RuleBase" id="RU361183"/>
    </source>
</evidence>
<reference evidence="17" key="2">
    <citation type="submission" date="2014-09" db="EMBL/GenBank/DDBJ databases">
        <authorList>
            <person name="Martin A.A."/>
        </authorList>
    </citation>
    <scope>NUCLEOTIDE SEQUENCE</scope>
    <source>
        <strain evidence="17">ED321</strain>
    </source>
</reference>
<reference evidence="18" key="3">
    <citation type="submission" date="2020-12" db="UniProtKB">
        <authorList>
            <consortium name="WormBaseParasite"/>
        </authorList>
    </citation>
    <scope>IDENTIFICATION</scope>
</reference>
<keyword evidence="7 12" id="KW-0862">Zinc</keyword>
<keyword evidence="3 12" id="KW-0645">Protease</keyword>
<dbReference type="PANTHER" id="PTHR10127:SF780">
    <property type="entry name" value="METALLOENDOPEPTIDASE"/>
    <property type="match status" value="1"/>
</dbReference>
<evidence type="ECO:0000313" key="16">
    <source>
        <dbReference type="EMBL" id="CEF60273.1"/>
    </source>
</evidence>
<dbReference type="PANTHER" id="PTHR10127">
    <property type="entry name" value="DISCOIDIN, CUB, EGF, LAMININ , AND ZINC METALLOPROTEASE DOMAIN CONTAINING"/>
    <property type="match status" value="1"/>
</dbReference>
<dbReference type="PROSITE" id="PS00022">
    <property type="entry name" value="EGF_1"/>
    <property type="match status" value="1"/>
</dbReference>
<feature type="binding site" evidence="12">
    <location>
        <position position="234"/>
    </location>
    <ligand>
        <name>Zn(2+)</name>
        <dbReference type="ChEBI" id="CHEBI:29105"/>
        <note>catalytic</note>
    </ligand>
</feature>
<evidence type="ECO:0000256" key="6">
    <source>
        <dbReference type="ARBA" id="ARBA00022801"/>
    </source>
</evidence>
<dbReference type="SMART" id="SM00235">
    <property type="entry name" value="ZnMc"/>
    <property type="match status" value="1"/>
</dbReference>
<dbReference type="InterPro" id="IPR006026">
    <property type="entry name" value="Peptidase_Metallo"/>
</dbReference>
<protein>
    <recommendedName>
        <fullName evidence="11">Zinc metalloproteinase</fullName>
    </recommendedName>
</protein>
<dbReference type="Pfam" id="PF01400">
    <property type="entry name" value="Astacin"/>
    <property type="match status" value="1"/>
</dbReference>
<dbReference type="PROSITE" id="PS01186">
    <property type="entry name" value="EGF_2"/>
    <property type="match status" value="1"/>
</dbReference>
<evidence type="ECO:0000256" key="1">
    <source>
        <dbReference type="ARBA" id="ARBA00004613"/>
    </source>
</evidence>
<dbReference type="InterPro" id="IPR000742">
    <property type="entry name" value="EGF"/>
</dbReference>
<dbReference type="RefSeq" id="XP_024499482.1">
    <property type="nucleotide sequence ID" value="XM_024642974.1"/>
</dbReference>
<feature type="disulfide bond" evidence="12">
    <location>
        <begin position="171"/>
        <end position="326"/>
    </location>
</feature>
<dbReference type="WBParaSite" id="SRAE_X000201100.1">
    <property type="protein sequence ID" value="SRAE_X000201100.1"/>
    <property type="gene ID" value="WBGene00267589"/>
</dbReference>
<organism evidence="16">
    <name type="scientific">Strongyloides ratti</name>
    <name type="common">Parasitic roundworm</name>
    <dbReference type="NCBI Taxonomy" id="34506"/>
    <lineage>
        <taxon>Eukaryota</taxon>
        <taxon>Metazoa</taxon>
        <taxon>Ecdysozoa</taxon>
        <taxon>Nematoda</taxon>
        <taxon>Chromadorea</taxon>
        <taxon>Rhabditida</taxon>
        <taxon>Tylenchina</taxon>
        <taxon>Panagrolaimomorpha</taxon>
        <taxon>Strongyloidoidea</taxon>
        <taxon>Strongyloididae</taxon>
        <taxon>Strongyloides</taxon>
    </lineage>
</organism>
<dbReference type="GO" id="GO:0008270">
    <property type="term" value="F:zinc ion binding"/>
    <property type="evidence" value="ECO:0007669"/>
    <property type="project" value="UniProtKB-UniRule"/>
</dbReference>
<evidence type="ECO:0000256" key="2">
    <source>
        <dbReference type="ARBA" id="ARBA00022525"/>
    </source>
</evidence>
<dbReference type="EMBL" id="LN609398">
    <property type="protein sequence ID" value="CEF60273.1"/>
    <property type="molecule type" value="Genomic_DNA"/>
</dbReference>
<keyword evidence="14" id="KW-1133">Transmembrane helix</keyword>
<dbReference type="InterPro" id="IPR034035">
    <property type="entry name" value="Astacin-like_dom"/>
</dbReference>
<evidence type="ECO:0000313" key="19">
    <source>
        <dbReference type="WormBase" id="SRAE_X000201100"/>
    </source>
</evidence>
<dbReference type="PROSITE" id="PS51864">
    <property type="entry name" value="ASTACIN"/>
    <property type="match status" value="1"/>
</dbReference>
<evidence type="ECO:0000256" key="3">
    <source>
        <dbReference type="ARBA" id="ARBA00022670"/>
    </source>
</evidence>
<accession>A0A090MQ52</accession>
<dbReference type="WormBase" id="SRAE_X000201100">
    <property type="protein sequence ID" value="SRP01445"/>
    <property type="gene ID" value="WBGene00267589"/>
</dbReference>
<name>A0A090MQ52_STRRB</name>
<evidence type="ECO:0000256" key="7">
    <source>
        <dbReference type="ARBA" id="ARBA00022833"/>
    </source>
</evidence>
<keyword evidence="4 12" id="KW-0479">Metal-binding</keyword>
<dbReference type="GO" id="GO:0005576">
    <property type="term" value="C:extracellular region"/>
    <property type="evidence" value="ECO:0007669"/>
    <property type="project" value="UniProtKB-SubCell"/>
</dbReference>
<evidence type="ECO:0000256" key="9">
    <source>
        <dbReference type="ARBA" id="ARBA00023157"/>
    </source>
</evidence>
<dbReference type="CDD" id="cd04280">
    <property type="entry name" value="ZnMc_astacin_like"/>
    <property type="match status" value="1"/>
</dbReference>
<keyword evidence="8 12" id="KW-0482">Metalloprotease</keyword>
<evidence type="ECO:0000256" key="14">
    <source>
        <dbReference type="SAM" id="Phobius"/>
    </source>
</evidence>
<feature type="binding site" evidence="12">
    <location>
        <position position="224"/>
    </location>
    <ligand>
        <name>Zn(2+)</name>
        <dbReference type="ChEBI" id="CHEBI:29105"/>
        <note>catalytic</note>
    </ligand>
</feature>
<evidence type="ECO:0000256" key="12">
    <source>
        <dbReference type="PROSITE-ProRule" id="PRU01211"/>
    </source>
</evidence>
<keyword evidence="14" id="KW-0472">Membrane</keyword>
<dbReference type="OrthoDB" id="5913174at2759"/>
<dbReference type="GeneID" id="36385083"/>
<dbReference type="GO" id="GO:0004222">
    <property type="term" value="F:metalloendopeptidase activity"/>
    <property type="evidence" value="ECO:0007669"/>
    <property type="project" value="UniProtKB-UniRule"/>
</dbReference>
<keyword evidence="9 12" id="KW-1015">Disulfide bond</keyword>
<reference evidence="16" key="1">
    <citation type="submission" date="2014-09" db="EMBL/GenBank/DDBJ databases">
        <authorList>
            <person name="Aslett A.Martin."/>
        </authorList>
    </citation>
    <scope>NUCLEOTIDE SEQUENCE</scope>
    <source>
        <strain evidence="16">ED321 Heterogonic</strain>
    </source>
</reference>
<dbReference type="GO" id="GO:0006508">
    <property type="term" value="P:proteolysis"/>
    <property type="evidence" value="ECO:0007669"/>
    <property type="project" value="UniProtKB-KW"/>
</dbReference>
<dbReference type="PRINTS" id="PR00480">
    <property type="entry name" value="ASTACIN"/>
</dbReference>
<keyword evidence="10" id="KW-0325">Glycoprotein</keyword>
<feature type="domain" description="Peptidase M12A" evidence="15">
    <location>
        <begin position="132"/>
        <end position="327"/>
    </location>
</feature>
<proteinExistence type="predicted"/>
<dbReference type="OMA" id="TYVVECA"/>
<evidence type="ECO:0000256" key="4">
    <source>
        <dbReference type="ARBA" id="ARBA00022723"/>
    </source>
</evidence>
<keyword evidence="5" id="KW-0732">Signal</keyword>
<dbReference type="AlphaFoldDB" id="A0A090MQ52"/>
<keyword evidence="6 12" id="KW-0378">Hydrolase</keyword>
<comment type="cofactor">
    <cofactor evidence="12 13">
        <name>Zn(2+)</name>
        <dbReference type="ChEBI" id="CHEBI:29105"/>
    </cofactor>
    <text evidence="12 13">Binds 1 zinc ion per subunit.</text>
</comment>
<dbReference type="InterPro" id="IPR024079">
    <property type="entry name" value="MetalloPept_cat_dom_sf"/>
</dbReference>
<dbReference type="PIRSF" id="PIRSF036365">
    <property type="entry name" value="Astacin_nematoda"/>
    <property type="match status" value="1"/>
</dbReference>
<dbReference type="Proteomes" id="UP000035682">
    <property type="component" value="Unplaced"/>
</dbReference>
<comment type="caution">
    <text evidence="12">Lacks conserved residue(s) required for the propagation of feature annotation.</text>
</comment>
<dbReference type="InterPro" id="IPR001506">
    <property type="entry name" value="Peptidase_M12A"/>
</dbReference>
<evidence type="ECO:0000313" key="18">
    <source>
        <dbReference type="WBParaSite" id="SRAE_X000201100.1"/>
    </source>
</evidence>
<dbReference type="GO" id="GO:0018996">
    <property type="term" value="P:molting cycle, collagen and cuticulin-based cuticle"/>
    <property type="evidence" value="ECO:0007669"/>
    <property type="project" value="InterPro"/>
</dbReference>